<dbReference type="Pfam" id="PF03564">
    <property type="entry name" value="DUF1759"/>
    <property type="match status" value="1"/>
</dbReference>
<dbReference type="EMBL" id="KQ759913">
    <property type="protein sequence ID" value="OAD61986.1"/>
    <property type="molecule type" value="Genomic_DNA"/>
</dbReference>
<gene>
    <name evidence="1" type="ORF">WN48_06865</name>
</gene>
<dbReference type="InterPro" id="IPR005312">
    <property type="entry name" value="DUF1759"/>
</dbReference>
<accession>A0A310SQR8</accession>
<protein>
    <submittedName>
        <fullName evidence="1">Uncharacterized protein</fullName>
    </submittedName>
</protein>
<sequence length="126" mass="14300">MEKDYRALESSLEKLELTASNEELESRFTETSPLAVYKEPQVKLSTMQWPTIWGCNEAWTSSCDAFNAAVHDNPRFHDAQKLIYLRSCPTGMAAEGIGSLEATRAQYSVAWNLLERLYSARCVVFQ</sequence>
<evidence type="ECO:0000313" key="2">
    <source>
        <dbReference type="Proteomes" id="UP000250275"/>
    </source>
</evidence>
<reference evidence="1 2" key="1">
    <citation type="submission" date="2015-07" db="EMBL/GenBank/DDBJ databases">
        <title>The genome of Eufriesea mexicana.</title>
        <authorList>
            <person name="Pan H."/>
            <person name="Kapheim K."/>
        </authorList>
    </citation>
    <scope>NUCLEOTIDE SEQUENCE [LARGE SCALE GENOMIC DNA]</scope>
    <source>
        <strain evidence="1">0111107269</strain>
        <tissue evidence="1">Whole body</tissue>
    </source>
</reference>
<dbReference type="AlphaFoldDB" id="A0A310SQR8"/>
<organism evidence="1 2">
    <name type="scientific">Eufriesea mexicana</name>
    <dbReference type="NCBI Taxonomy" id="516756"/>
    <lineage>
        <taxon>Eukaryota</taxon>
        <taxon>Metazoa</taxon>
        <taxon>Ecdysozoa</taxon>
        <taxon>Arthropoda</taxon>
        <taxon>Hexapoda</taxon>
        <taxon>Insecta</taxon>
        <taxon>Pterygota</taxon>
        <taxon>Neoptera</taxon>
        <taxon>Endopterygota</taxon>
        <taxon>Hymenoptera</taxon>
        <taxon>Apocrita</taxon>
        <taxon>Aculeata</taxon>
        <taxon>Apoidea</taxon>
        <taxon>Anthophila</taxon>
        <taxon>Apidae</taxon>
        <taxon>Eufriesea</taxon>
    </lineage>
</organism>
<evidence type="ECO:0000313" key="1">
    <source>
        <dbReference type="EMBL" id="OAD61986.1"/>
    </source>
</evidence>
<keyword evidence="2" id="KW-1185">Reference proteome</keyword>
<proteinExistence type="predicted"/>
<dbReference type="Proteomes" id="UP000250275">
    <property type="component" value="Unassembled WGS sequence"/>
</dbReference>
<name>A0A310SQR8_9HYME</name>